<dbReference type="AlphaFoldDB" id="A0AAN9KAF0"/>
<evidence type="ECO:0000313" key="2">
    <source>
        <dbReference type="Proteomes" id="UP001367508"/>
    </source>
</evidence>
<keyword evidence="2" id="KW-1185">Reference proteome</keyword>
<accession>A0AAN9KAF0</accession>
<name>A0AAN9KAF0_CANGL</name>
<comment type="caution">
    <text evidence="1">The sequence shown here is derived from an EMBL/GenBank/DDBJ whole genome shotgun (WGS) entry which is preliminary data.</text>
</comment>
<proteinExistence type="predicted"/>
<evidence type="ECO:0000313" key="1">
    <source>
        <dbReference type="EMBL" id="KAK7313133.1"/>
    </source>
</evidence>
<dbReference type="Proteomes" id="UP001367508">
    <property type="component" value="Unassembled WGS sequence"/>
</dbReference>
<organism evidence="1 2">
    <name type="scientific">Canavalia gladiata</name>
    <name type="common">Sword bean</name>
    <name type="synonym">Dolichos gladiatus</name>
    <dbReference type="NCBI Taxonomy" id="3824"/>
    <lineage>
        <taxon>Eukaryota</taxon>
        <taxon>Viridiplantae</taxon>
        <taxon>Streptophyta</taxon>
        <taxon>Embryophyta</taxon>
        <taxon>Tracheophyta</taxon>
        <taxon>Spermatophyta</taxon>
        <taxon>Magnoliopsida</taxon>
        <taxon>eudicotyledons</taxon>
        <taxon>Gunneridae</taxon>
        <taxon>Pentapetalae</taxon>
        <taxon>rosids</taxon>
        <taxon>fabids</taxon>
        <taxon>Fabales</taxon>
        <taxon>Fabaceae</taxon>
        <taxon>Papilionoideae</taxon>
        <taxon>50 kb inversion clade</taxon>
        <taxon>NPAAA clade</taxon>
        <taxon>indigoferoid/millettioid clade</taxon>
        <taxon>Phaseoleae</taxon>
        <taxon>Canavalia</taxon>
    </lineage>
</organism>
<sequence length="86" mass="9346">MHPRGVLNVFSELSLTGLLGQLETSNHFSTKTCSLPRAPSTTQSFSYAPKELNGITKDATQQGERDLSSVQIGKIVTHSGERVPDF</sequence>
<gene>
    <name evidence="1" type="ORF">VNO77_37569</name>
</gene>
<dbReference type="EMBL" id="JAYMYQ010000009">
    <property type="protein sequence ID" value="KAK7313133.1"/>
    <property type="molecule type" value="Genomic_DNA"/>
</dbReference>
<protein>
    <submittedName>
        <fullName evidence="1">Uncharacterized protein</fullName>
    </submittedName>
</protein>
<reference evidence="1 2" key="1">
    <citation type="submission" date="2024-01" db="EMBL/GenBank/DDBJ databases">
        <title>The genomes of 5 underutilized Papilionoideae crops provide insights into root nodulation and disease resistanc.</title>
        <authorList>
            <person name="Jiang F."/>
        </authorList>
    </citation>
    <scope>NUCLEOTIDE SEQUENCE [LARGE SCALE GENOMIC DNA]</scope>
    <source>
        <strain evidence="1">LVBAO_FW01</strain>
        <tissue evidence="1">Leaves</tissue>
    </source>
</reference>